<dbReference type="InterPro" id="IPR002591">
    <property type="entry name" value="Phosphodiest/P_Trfase"/>
</dbReference>
<gene>
    <name evidence="1" type="ORF">A2750_02980</name>
</gene>
<reference evidence="1 2" key="1">
    <citation type="journal article" date="2016" name="Nat. Commun.">
        <title>Thousands of microbial genomes shed light on interconnected biogeochemical processes in an aquifer system.</title>
        <authorList>
            <person name="Anantharaman K."/>
            <person name="Brown C.T."/>
            <person name="Hug L.A."/>
            <person name="Sharon I."/>
            <person name="Castelle C.J."/>
            <person name="Probst A.J."/>
            <person name="Thomas B.C."/>
            <person name="Singh A."/>
            <person name="Wilkins M.J."/>
            <person name="Karaoz U."/>
            <person name="Brodie E.L."/>
            <person name="Williams K.H."/>
            <person name="Hubbard S.S."/>
            <person name="Banfield J.F."/>
        </authorList>
    </citation>
    <scope>NUCLEOTIDE SEQUENCE [LARGE SCALE GENOMIC DNA]</scope>
</reference>
<organism evidence="1 2">
    <name type="scientific">Candidatus Yanofskybacteria bacterium RIFCSPHIGHO2_01_FULL_45_42</name>
    <dbReference type="NCBI Taxonomy" id="1802671"/>
    <lineage>
        <taxon>Bacteria</taxon>
        <taxon>Candidatus Yanofskyibacteriota</taxon>
    </lineage>
</organism>
<proteinExistence type="predicted"/>
<accession>A0A1F8F2P2</accession>
<evidence type="ECO:0000313" key="1">
    <source>
        <dbReference type="EMBL" id="OGN06890.1"/>
    </source>
</evidence>
<dbReference type="Gene3D" id="3.40.720.10">
    <property type="entry name" value="Alkaline Phosphatase, subunit A"/>
    <property type="match status" value="1"/>
</dbReference>
<evidence type="ECO:0008006" key="3">
    <source>
        <dbReference type="Google" id="ProtNLM"/>
    </source>
</evidence>
<dbReference type="PANTHER" id="PTHR10151:SF120">
    <property type="entry name" value="BIS(5'-ADENOSYL)-TRIPHOSPHATASE"/>
    <property type="match status" value="1"/>
</dbReference>
<dbReference type="GO" id="GO:0016787">
    <property type="term" value="F:hydrolase activity"/>
    <property type="evidence" value="ECO:0007669"/>
    <property type="project" value="UniProtKB-ARBA"/>
</dbReference>
<sequence>MYKPNYQNGSIVNLMSSIKEVLGGKSRYKPLDIFDFSNISKKNIVLIVIDGLGYNYLTKYGKDSFLYKNLKGKMTSVFPATTASAMTTFSTGLAPQQHALTGWFMYLKEIGAVSVILPFTSRAGDLKLTKGKIKYKDIYNEKSFFEDLKTASTSIKHKAYIDSEYSRLVDKGAKKLPFSNLNGFFRQINKALNTTDNKKYILAYWAKLDSLCHEKGADSQEAKGHFNELDKKVKSLADSLKNKNTAIIISADHGLIDTKEKNKIIELKNHPRFVETLAMPLSGEPRVVYCYVKPQKVKEFENYVKTEFKNACEIYKSDDLVKNNYFGLFEPNKKLKDRIGDYVLIMKENYIMKDLVLGEDQSIFIGNHGGVSEEEMFVPLIVVE</sequence>
<dbReference type="PANTHER" id="PTHR10151">
    <property type="entry name" value="ECTONUCLEOTIDE PYROPHOSPHATASE/PHOSPHODIESTERASE"/>
    <property type="match status" value="1"/>
</dbReference>
<dbReference type="AlphaFoldDB" id="A0A1F8F2P2"/>
<dbReference type="InterPro" id="IPR017850">
    <property type="entry name" value="Alkaline_phosphatase_core_sf"/>
</dbReference>
<protein>
    <recommendedName>
        <fullName evidence="3">Phosphodiesterase</fullName>
    </recommendedName>
</protein>
<dbReference type="EMBL" id="MGJL01000033">
    <property type="protein sequence ID" value="OGN06890.1"/>
    <property type="molecule type" value="Genomic_DNA"/>
</dbReference>
<evidence type="ECO:0000313" key="2">
    <source>
        <dbReference type="Proteomes" id="UP000178023"/>
    </source>
</evidence>
<name>A0A1F8F2P2_9BACT</name>
<dbReference type="Pfam" id="PF01663">
    <property type="entry name" value="Phosphodiest"/>
    <property type="match status" value="1"/>
</dbReference>
<comment type="caution">
    <text evidence="1">The sequence shown here is derived from an EMBL/GenBank/DDBJ whole genome shotgun (WGS) entry which is preliminary data.</text>
</comment>
<dbReference type="Proteomes" id="UP000178023">
    <property type="component" value="Unassembled WGS sequence"/>
</dbReference>
<dbReference type="SUPFAM" id="SSF53649">
    <property type="entry name" value="Alkaline phosphatase-like"/>
    <property type="match status" value="1"/>
</dbReference>